<gene>
    <name evidence="2" type="ORF">G7Y89_g4549</name>
</gene>
<dbReference type="AlphaFoldDB" id="A0A8H4W4V4"/>
<sequence>MIEHFQITELPPSEHTLKTHCNISIKLTNGDTYHHFQLHLADPLSPPPATQNTSGTEDNSNPYTKNLTSQLAKNVGLRSYIESASTLIFEILIKKSDCFIGGIYWEALEDWSSWPTFPSHSHTHHHSHSQETKNKQILVIRTTDTETDIPHHSSLAKFTASTSHGGNRNILLFLSKLDDVDRGVDEIVKTQVDALKGEERPTVERCKMWEWDAMKLLLETRANKLGERGGVLDLVHLDADLKITGTIEGEGEGEDARVLLEFIDKTSQLHTIDGSVLAATLSKSPPHTVVVTSPFSATTAHGPQANLADLLIEAGVKVMVGMSGSISSAAVGLFVKEFYKQLFEGAGAERAAVGARAALRKRADGTEEWMIPVVYCCCAIDLIEGLLAEGGAANGASCKRH</sequence>
<accession>A0A8H4W4V4</accession>
<comment type="caution">
    <text evidence="2">The sequence shown here is derived from an EMBL/GenBank/DDBJ whole genome shotgun (WGS) entry which is preliminary data.</text>
</comment>
<dbReference type="Proteomes" id="UP000566819">
    <property type="component" value="Unassembled WGS sequence"/>
</dbReference>
<name>A0A8H4W4V4_9HELO</name>
<organism evidence="2 3">
    <name type="scientific">Cudoniella acicularis</name>
    <dbReference type="NCBI Taxonomy" id="354080"/>
    <lineage>
        <taxon>Eukaryota</taxon>
        <taxon>Fungi</taxon>
        <taxon>Dikarya</taxon>
        <taxon>Ascomycota</taxon>
        <taxon>Pezizomycotina</taxon>
        <taxon>Leotiomycetes</taxon>
        <taxon>Helotiales</taxon>
        <taxon>Tricladiaceae</taxon>
        <taxon>Cudoniella</taxon>
    </lineage>
</organism>
<protein>
    <submittedName>
        <fullName evidence="2">Uncharacterized protein</fullName>
    </submittedName>
</protein>
<proteinExistence type="predicted"/>
<feature type="region of interest" description="Disordered" evidence="1">
    <location>
        <begin position="39"/>
        <end position="65"/>
    </location>
</feature>
<keyword evidence="3" id="KW-1185">Reference proteome</keyword>
<evidence type="ECO:0000313" key="2">
    <source>
        <dbReference type="EMBL" id="KAF4633566.1"/>
    </source>
</evidence>
<dbReference type="EMBL" id="JAAMPI010000249">
    <property type="protein sequence ID" value="KAF4633566.1"/>
    <property type="molecule type" value="Genomic_DNA"/>
</dbReference>
<feature type="compositionally biased region" description="Polar residues" evidence="1">
    <location>
        <begin position="50"/>
        <end position="65"/>
    </location>
</feature>
<evidence type="ECO:0000313" key="3">
    <source>
        <dbReference type="Proteomes" id="UP000566819"/>
    </source>
</evidence>
<reference evidence="2 3" key="1">
    <citation type="submission" date="2020-03" db="EMBL/GenBank/DDBJ databases">
        <title>Draft Genome Sequence of Cudoniella acicularis.</title>
        <authorList>
            <person name="Buettner E."/>
            <person name="Kellner H."/>
        </authorList>
    </citation>
    <scope>NUCLEOTIDE SEQUENCE [LARGE SCALE GENOMIC DNA]</scope>
    <source>
        <strain evidence="2 3">DSM 108380</strain>
    </source>
</reference>
<evidence type="ECO:0000256" key="1">
    <source>
        <dbReference type="SAM" id="MobiDB-lite"/>
    </source>
</evidence>